<dbReference type="Gene3D" id="3.40.50.300">
    <property type="entry name" value="P-loop containing nucleotide triphosphate hydrolases"/>
    <property type="match status" value="1"/>
</dbReference>
<dbReference type="InterPro" id="IPR032823">
    <property type="entry name" value="BCA_ABC_TP_C"/>
</dbReference>
<dbReference type="KEGG" id="pbro:HOP40_27865"/>
<keyword evidence="6" id="KW-1185">Reference proteome</keyword>
<protein>
    <submittedName>
        <fullName evidence="5">ABC transporter ATP-binding protein</fullName>
    </submittedName>
</protein>
<proteinExistence type="predicted"/>
<dbReference type="PANTHER" id="PTHR45772:SF2">
    <property type="entry name" value="ABC TRANSPORTER ATP-BINDING PROTEIN"/>
    <property type="match status" value="1"/>
</dbReference>
<dbReference type="GO" id="GO:0016887">
    <property type="term" value="F:ATP hydrolysis activity"/>
    <property type="evidence" value="ECO:0007669"/>
    <property type="project" value="InterPro"/>
</dbReference>
<evidence type="ECO:0000256" key="2">
    <source>
        <dbReference type="ARBA" id="ARBA00022741"/>
    </source>
</evidence>
<dbReference type="Pfam" id="PF00005">
    <property type="entry name" value="ABC_tran"/>
    <property type="match status" value="1"/>
</dbReference>
<name>A0A6M6JQ47_9PSEU</name>
<evidence type="ECO:0000259" key="4">
    <source>
        <dbReference type="PROSITE" id="PS50893"/>
    </source>
</evidence>
<reference evidence="5 6" key="1">
    <citation type="submission" date="2020-05" db="EMBL/GenBank/DDBJ databases">
        <authorList>
            <person name="Mo P."/>
        </authorList>
    </citation>
    <scope>NUCLEOTIDE SEQUENCE [LARGE SCALE GENOMIC DNA]</scope>
    <source>
        <strain evidence="5 6">Gen01</strain>
    </source>
</reference>
<dbReference type="InterPro" id="IPR003593">
    <property type="entry name" value="AAA+_ATPase"/>
</dbReference>
<accession>A0A6M6JQ47</accession>
<organism evidence="5 6">
    <name type="scientific">Pseudonocardia broussonetiae</name>
    <dbReference type="NCBI Taxonomy" id="2736640"/>
    <lineage>
        <taxon>Bacteria</taxon>
        <taxon>Bacillati</taxon>
        <taxon>Actinomycetota</taxon>
        <taxon>Actinomycetes</taxon>
        <taxon>Pseudonocardiales</taxon>
        <taxon>Pseudonocardiaceae</taxon>
        <taxon>Pseudonocardia</taxon>
    </lineage>
</organism>
<dbReference type="EMBL" id="CP053564">
    <property type="protein sequence ID" value="QJY49107.1"/>
    <property type="molecule type" value="Genomic_DNA"/>
</dbReference>
<dbReference type="GO" id="GO:0005524">
    <property type="term" value="F:ATP binding"/>
    <property type="evidence" value="ECO:0007669"/>
    <property type="project" value="UniProtKB-KW"/>
</dbReference>
<dbReference type="SUPFAM" id="SSF52540">
    <property type="entry name" value="P-loop containing nucleoside triphosphate hydrolases"/>
    <property type="match status" value="1"/>
</dbReference>
<keyword evidence="2" id="KW-0547">Nucleotide-binding</keyword>
<keyword evidence="3 5" id="KW-0067">ATP-binding</keyword>
<dbReference type="AlphaFoldDB" id="A0A6M6JQ47"/>
<feature type="domain" description="ABC transporter" evidence="4">
    <location>
        <begin position="4"/>
        <end position="244"/>
    </location>
</feature>
<dbReference type="InterPro" id="IPR027417">
    <property type="entry name" value="P-loop_NTPase"/>
</dbReference>
<evidence type="ECO:0000313" key="6">
    <source>
        <dbReference type="Proteomes" id="UP000505377"/>
    </source>
</evidence>
<dbReference type="Pfam" id="PF12399">
    <property type="entry name" value="BCA_ABC_TP_C"/>
    <property type="match status" value="1"/>
</dbReference>
<dbReference type="InterPro" id="IPR051120">
    <property type="entry name" value="ABC_AA/LPS_Transport"/>
</dbReference>
<dbReference type="Proteomes" id="UP000505377">
    <property type="component" value="Chromosome"/>
</dbReference>
<evidence type="ECO:0000256" key="1">
    <source>
        <dbReference type="ARBA" id="ARBA00022448"/>
    </source>
</evidence>
<dbReference type="RefSeq" id="WP_172164126.1">
    <property type="nucleotide sequence ID" value="NZ_CP053564.1"/>
</dbReference>
<sequence length="253" mass="26939">MSALTCTGVGRAFGALKAVDDVDLVVEPGARHALIGPNGAGKSTFFKLVTGTIRADAGRIELAGRDVTRLSEVRRSRLGMSQTLQHSSLFSSMTAVETLTLAIRRHAPGGSIPPWPRREPGLRDRAEELLADVGLAGRGDTGVPSLSHGERKQLEVALALACRPSLFLLDEPAAGMSPAERSRLVELLSGLPPEITVLFVEHDLDLVFALADAVTVLHLGRVLLSGTPADVRASDAVREAYLGAGRREELFLR</sequence>
<dbReference type="InterPro" id="IPR003439">
    <property type="entry name" value="ABC_transporter-like_ATP-bd"/>
</dbReference>
<gene>
    <name evidence="5" type="ORF">HOP40_27865</name>
</gene>
<dbReference type="GO" id="GO:0005886">
    <property type="term" value="C:plasma membrane"/>
    <property type="evidence" value="ECO:0007669"/>
    <property type="project" value="TreeGrafter"/>
</dbReference>
<dbReference type="CDD" id="cd03219">
    <property type="entry name" value="ABC_Mj1267_LivG_branched"/>
    <property type="match status" value="1"/>
</dbReference>
<dbReference type="SMART" id="SM00382">
    <property type="entry name" value="AAA"/>
    <property type="match status" value="1"/>
</dbReference>
<dbReference type="PANTHER" id="PTHR45772">
    <property type="entry name" value="CONSERVED COMPONENT OF ABC TRANSPORTER FOR NATURAL AMINO ACIDS-RELATED"/>
    <property type="match status" value="1"/>
</dbReference>
<evidence type="ECO:0000256" key="3">
    <source>
        <dbReference type="ARBA" id="ARBA00022840"/>
    </source>
</evidence>
<keyword evidence="1" id="KW-0813">Transport</keyword>
<dbReference type="PROSITE" id="PS50893">
    <property type="entry name" value="ABC_TRANSPORTER_2"/>
    <property type="match status" value="1"/>
</dbReference>
<evidence type="ECO:0000313" key="5">
    <source>
        <dbReference type="EMBL" id="QJY49107.1"/>
    </source>
</evidence>